<reference evidence="2" key="4">
    <citation type="journal article" date="2015" name="G3 (Bethesda)">
        <title>Genome sequences of three phytopathogenic species of the Magnaporthaceae family of fungi.</title>
        <authorList>
            <person name="Okagaki L.H."/>
            <person name="Nunes C.C."/>
            <person name="Sailsbery J."/>
            <person name="Clay B."/>
            <person name="Brown D."/>
            <person name="John T."/>
            <person name="Oh Y."/>
            <person name="Young N."/>
            <person name="Fitzgerald M."/>
            <person name="Haas B.J."/>
            <person name="Zeng Q."/>
            <person name="Young S."/>
            <person name="Adiconis X."/>
            <person name="Fan L."/>
            <person name="Levin J.Z."/>
            <person name="Mitchell T.K."/>
            <person name="Okubara P.A."/>
            <person name="Farman M.L."/>
            <person name="Kohn L.M."/>
            <person name="Birren B."/>
            <person name="Ma L.-J."/>
            <person name="Dean R.A."/>
        </authorList>
    </citation>
    <scope>NUCLEOTIDE SEQUENCE</scope>
    <source>
        <strain evidence="2">R3-111a-1</strain>
    </source>
</reference>
<dbReference type="RefSeq" id="XP_009217639.1">
    <property type="nucleotide sequence ID" value="XM_009219375.1"/>
</dbReference>
<reference evidence="3" key="1">
    <citation type="submission" date="2010-07" db="EMBL/GenBank/DDBJ databases">
        <title>The genome sequence of Gaeumannomyces graminis var. tritici strain R3-111a-1.</title>
        <authorList>
            <consortium name="The Broad Institute Genome Sequencing Platform"/>
            <person name="Ma L.-J."/>
            <person name="Dead R."/>
            <person name="Young S."/>
            <person name="Zeng Q."/>
            <person name="Koehrsen M."/>
            <person name="Alvarado L."/>
            <person name="Berlin A."/>
            <person name="Chapman S.B."/>
            <person name="Chen Z."/>
            <person name="Freedman E."/>
            <person name="Gellesch M."/>
            <person name="Goldberg J."/>
            <person name="Griggs A."/>
            <person name="Gujja S."/>
            <person name="Heilman E.R."/>
            <person name="Heiman D."/>
            <person name="Hepburn T."/>
            <person name="Howarth C."/>
            <person name="Jen D."/>
            <person name="Larson L."/>
            <person name="Mehta T."/>
            <person name="Neiman D."/>
            <person name="Pearson M."/>
            <person name="Roberts A."/>
            <person name="Saif S."/>
            <person name="Shea T."/>
            <person name="Shenoy N."/>
            <person name="Sisk P."/>
            <person name="Stolte C."/>
            <person name="Sykes S."/>
            <person name="Walk T."/>
            <person name="White J."/>
            <person name="Yandava C."/>
            <person name="Haas B."/>
            <person name="Nusbaum C."/>
            <person name="Birren B."/>
        </authorList>
    </citation>
    <scope>NUCLEOTIDE SEQUENCE [LARGE SCALE GENOMIC DNA]</scope>
    <source>
        <strain evidence="3">R3-111a-1</strain>
    </source>
</reference>
<organism evidence="1">
    <name type="scientific">Gaeumannomyces tritici (strain R3-111a-1)</name>
    <name type="common">Wheat and barley take-all root rot fungus</name>
    <name type="synonym">Gaeumannomyces graminis var. tritici</name>
    <dbReference type="NCBI Taxonomy" id="644352"/>
    <lineage>
        <taxon>Eukaryota</taxon>
        <taxon>Fungi</taxon>
        <taxon>Dikarya</taxon>
        <taxon>Ascomycota</taxon>
        <taxon>Pezizomycotina</taxon>
        <taxon>Sordariomycetes</taxon>
        <taxon>Sordariomycetidae</taxon>
        <taxon>Magnaporthales</taxon>
        <taxon>Magnaporthaceae</taxon>
        <taxon>Gaeumannomyces</taxon>
    </lineage>
</organism>
<dbReference type="GeneID" id="20342066"/>
<reference evidence="1" key="3">
    <citation type="submission" date="2010-09" db="EMBL/GenBank/DDBJ databases">
        <title>Annotation of Gaeumannomyces graminis var. tritici R3-111a-1.</title>
        <authorList>
            <consortium name="The Broad Institute Genome Sequencing Platform"/>
            <person name="Ma L.-J."/>
            <person name="Dead R."/>
            <person name="Young S.K."/>
            <person name="Zeng Q."/>
            <person name="Gargeya S."/>
            <person name="Fitzgerald M."/>
            <person name="Haas B."/>
            <person name="Abouelleil A."/>
            <person name="Alvarado L."/>
            <person name="Arachchi H.M."/>
            <person name="Berlin A."/>
            <person name="Brown A."/>
            <person name="Chapman S.B."/>
            <person name="Chen Z."/>
            <person name="Dunbar C."/>
            <person name="Freedman E."/>
            <person name="Gearin G."/>
            <person name="Gellesch M."/>
            <person name="Goldberg J."/>
            <person name="Griggs A."/>
            <person name="Gujja S."/>
            <person name="Heiman D."/>
            <person name="Howarth C."/>
            <person name="Larson L."/>
            <person name="Lui A."/>
            <person name="MacDonald P.J.P."/>
            <person name="Mehta T."/>
            <person name="Montmayeur A."/>
            <person name="Murphy C."/>
            <person name="Neiman D."/>
            <person name="Pearson M."/>
            <person name="Priest M."/>
            <person name="Roberts A."/>
            <person name="Saif S."/>
            <person name="Shea T."/>
            <person name="Shenoy N."/>
            <person name="Sisk P."/>
            <person name="Stolte C."/>
            <person name="Sykes S."/>
            <person name="Yandava C."/>
            <person name="Wortman J."/>
            <person name="Nusbaum C."/>
            <person name="Birren B."/>
        </authorList>
    </citation>
    <scope>NUCLEOTIDE SEQUENCE</scope>
    <source>
        <strain evidence="1">R3-111a-1</strain>
    </source>
</reference>
<keyword evidence="3" id="KW-1185">Reference proteome</keyword>
<name>J3NK26_GAET3</name>
<evidence type="ECO:0000313" key="1">
    <source>
        <dbReference type="EMBL" id="EJT81630.1"/>
    </source>
</evidence>
<reference evidence="1" key="2">
    <citation type="submission" date="2010-07" db="EMBL/GenBank/DDBJ databases">
        <authorList>
            <consortium name="The Broad Institute Genome Sequencing Platform"/>
            <consortium name="Broad Institute Genome Sequencing Center for Infectious Disease"/>
            <person name="Ma L.-J."/>
            <person name="Dead R."/>
            <person name="Young S."/>
            <person name="Zeng Q."/>
            <person name="Koehrsen M."/>
            <person name="Alvarado L."/>
            <person name="Berlin A."/>
            <person name="Chapman S.B."/>
            <person name="Chen Z."/>
            <person name="Freedman E."/>
            <person name="Gellesch M."/>
            <person name="Goldberg J."/>
            <person name="Griggs A."/>
            <person name="Gujja S."/>
            <person name="Heilman E.R."/>
            <person name="Heiman D."/>
            <person name="Hepburn T."/>
            <person name="Howarth C."/>
            <person name="Jen D."/>
            <person name="Larson L."/>
            <person name="Mehta T."/>
            <person name="Neiman D."/>
            <person name="Pearson M."/>
            <person name="Roberts A."/>
            <person name="Saif S."/>
            <person name="Shea T."/>
            <person name="Shenoy N."/>
            <person name="Sisk P."/>
            <person name="Stolte C."/>
            <person name="Sykes S."/>
            <person name="Walk T."/>
            <person name="White J."/>
            <person name="Yandava C."/>
            <person name="Haas B."/>
            <person name="Nusbaum C."/>
            <person name="Birren B."/>
        </authorList>
    </citation>
    <scope>NUCLEOTIDE SEQUENCE</scope>
    <source>
        <strain evidence="1">R3-111a-1</strain>
    </source>
</reference>
<dbReference type="VEuPathDB" id="FungiDB:GGTG_01608"/>
<dbReference type="EMBL" id="GL385395">
    <property type="protein sequence ID" value="EJT81630.1"/>
    <property type="molecule type" value="Genomic_DNA"/>
</dbReference>
<accession>J3NK26</accession>
<evidence type="ECO:0000313" key="2">
    <source>
        <dbReference type="EnsemblFungi" id="EJT81630"/>
    </source>
</evidence>
<evidence type="ECO:0000313" key="3">
    <source>
        <dbReference type="Proteomes" id="UP000006039"/>
    </source>
</evidence>
<dbReference type="Proteomes" id="UP000006039">
    <property type="component" value="Unassembled WGS sequence"/>
</dbReference>
<reference evidence="2" key="5">
    <citation type="submission" date="2018-04" db="UniProtKB">
        <authorList>
            <consortium name="EnsemblFungi"/>
        </authorList>
    </citation>
    <scope>IDENTIFICATION</scope>
    <source>
        <strain evidence="2">R3-111a-1</strain>
    </source>
</reference>
<gene>
    <name evidence="2" type="primary">20342066</name>
    <name evidence="1" type="ORF">GGTG_01608</name>
</gene>
<dbReference type="HOGENOM" id="CLU_2558397_0_0_1"/>
<dbReference type="AlphaFoldDB" id="J3NK26"/>
<proteinExistence type="predicted"/>
<sequence>MSVGCTLGPLLDITLKALSFALGCKTARTLFLKKITILGMEKAKAILLKPGRKSTTSGIILIAPIPLIFLLLKGPGRPLKPL</sequence>
<dbReference type="EnsemblFungi" id="EJT81630">
    <property type="protein sequence ID" value="EJT81630"/>
    <property type="gene ID" value="GGTG_01608"/>
</dbReference>
<protein>
    <submittedName>
        <fullName evidence="1 2">Uncharacterized protein</fullName>
    </submittedName>
</protein>